<reference evidence="3 4" key="1">
    <citation type="journal article" date="2018" name="Sci. Data">
        <title>The draft genome sequence of cork oak.</title>
        <authorList>
            <person name="Ramos A.M."/>
            <person name="Usie A."/>
            <person name="Barbosa P."/>
            <person name="Barros P.M."/>
            <person name="Capote T."/>
            <person name="Chaves I."/>
            <person name="Simoes F."/>
            <person name="Abreu I."/>
            <person name="Carrasquinho I."/>
            <person name="Faro C."/>
            <person name="Guimaraes J.B."/>
            <person name="Mendonca D."/>
            <person name="Nobrega F."/>
            <person name="Rodrigues L."/>
            <person name="Saibo N.J.M."/>
            <person name="Varela M.C."/>
            <person name="Egas C."/>
            <person name="Matos J."/>
            <person name="Miguel C.M."/>
            <person name="Oliveira M.M."/>
            <person name="Ricardo C.P."/>
            <person name="Goncalves S."/>
        </authorList>
    </citation>
    <scope>NUCLEOTIDE SEQUENCE [LARGE SCALE GENOMIC DNA]</scope>
    <source>
        <strain evidence="4">cv. HL8</strain>
    </source>
</reference>
<keyword evidence="4" id="KW-1185">Reference proteome</keyword>
<feature type="domain" description="Zer-1-like leucine-rich repeats region" evidence="2">
    <location>
        <begin position="52"/>
        <end position="134"/>
    </location>
</feature>
<keyword evidence="1" id="KW-0611">Plant defense</keyword>
<proteinExistence type="predicted"/>
<organism evidence="3 4">
    <name type="scientific">Quercus suber</name>
    <name type="common">Cork oak</name>
    <dbReference type="NCBI Taxonomy" id="58331"/>
    <lineage>
        <taxon>Eukaryota</taxon>
        <taxon>Viridiplantae</taxon>
        <taxon>Streptophyta</taxon>
        <taxon>Embryophyta</taxon>
        <taxon>Tracheophyta</taxon>
        <taxon>Spermatophyta</taxon>
        <taxon>Magnoliopsida</taxon>
        <taxon>eudicotyledons</taxon>
        <taxon>Gunneridae</taxon>
        <taxon>Pentapetalae</taxon>
        <taxon>rosids</taxon>
        <taxon>fabids</taxon>
        <taxon>Fagales</taxon>
        <taxon>Fagaceae</taxon>
        <taxon>Quercus</taxon>
    </lineage>
</organism>
<gene>
    <name evidence="3" type="primary">RGA4_28</name>
    <name evidence="3" type="ORF">CFP56_018960</name>
</gene>
<dbReference type="InterPro" id="IPR056845">
    <property type="entry name" value="LRR_Zer-1"/>
</dbReference>
<dbReference type="PANTHER" id="PTHR36766">
    <property type="entry name" value="PLANT BROAD-SPECTRUM MILDEW RESISTANCE PROTEIN RPW8"/>
    <property type="match status" value="1"/>
</dbReference>
<sequence>MKGLEYISDRDMCEEICALSFFSSLKSLVISGSPNLKGWWRSASTPDHQQPLQPITTRKTLQITLCENLKTLPRWIWKLISLERLTIYDCPNLKSLSNEMQDLTSLQCLEIAGCPELRRRCEKQTGQDLHKIIHITSAIAIDVVYATNETGQFHLKFLKHLAQMSKAS</sequence>
<evidence type="ECO:0000313" key="3">
    <source>
        <dbReference type="EMBL" id="KAK7838899.1"/>
    </source>
</evidence>
<dbReference type="Pfam" id="PF25013">
    <property type="entry name" value="LRR_Zer-1"/>
    <property type="match status" value="1"/>
</dbReference>
<evidence type="ECO:0000259" key="2">
    <source>
        <dbReference type="Pfam" id="PF25013"/>
    </source>
</evidence>
<dbReference type="SUPFAM" id="SSF52058">
    <property type="entry name" value="L domain-like"/>
    <property type="match status" value="1"/>
</dbReference>
<name>A0AAW0KIC0_QUESU</name>
<dbReference type="AlphaFoldDB" id="A0AAW0KIC0"/>
<dbReference type="GO" id="GO:0006952">
    <property type="term" value="P:defense response"/>
    <property type="evidence" value="ECO:0007669"/>
    <property type="project" value="UniProtKB-KW"/>
</dbReference>
<dbReference type="InterPro" id="IPR032675">
    <property type="entry name" value="LRR_dom_sf"/>
</dbReference>
<dbReference type="EMBL" id="PKMF04000295">
    <property type="protein sequence ID" value="KAK7838899.1"/>
    <property type="molecule type" value="Genomic_DNA"/>
</dbReference>
<dbReference type="PANTHER" id="PTHR36766:SF40">
    <property type="entry name" value="DISEASE RESISTANCE PROTEIN RGA3"/>
    <property type="match status" value="1"/>
</dbReference>
<evidence type="ECO:0000256" key="1">
    <source>
        <dbReference type="ARBA" id="ARBA00022821"/>
    </source>
</evidence>
<dbReference type="Gene3D" id="3.80.10.10">
    <property type="entry name" value="Ribonuclease Inhibitor"/>
    <property type="match status" value="1"/>
</dbReference>
<comment type="caution">
    <text evidence="3">The sequence shown here is derived from an EMBL/GenBank/DDBJ whole genome shotgun (WGS) entry which is preliminary data.</text>
</comment>
<evidence type="ECO:0000313" key="4">
    <source>
        <dbReference type="Proteomes" id="UP000237347"/>
    </source>
</evidence>
<protein>
    <submittedName>
        <fullName evidence="3">Disease resistance protein rga4</fullName>
    </submittedName>
</protein>
<dbReference type="Proteomes" id="UP000237347">
    <property type="component" value="Unassembled WGS sequence"/>
</dbReference>
<accession>A0AAW0KIC0</accession>